<dbReference type="EMBL" id="JANPWB010000009">
    <property type="protein sequence ID" value="KAJ1154713.1"/>
    <property type="molecule type" value="Genomic_DNA"/>
</dbReference>
<gene>
    <name evidence="2" type="ORF">NDU88_007456</name>
</gene>
<comment type="caution">
    <text evidence="2">The sequence shown here is derived from an EMBL/GenBank/DDBJ whole genome shotgun (WGS) entry which is preliminary data.</text>
</comment>
<keyword evidence="3" id="KW-1185">Reference proteome</keyword>
<evidence type="ECO:0000313" key="2">
    <source>
        <dbReference type="EMBL" id="KAJ1154713.1"/>
    </source>
</evidence>
<dbReference type="Proteomes" id="UP001066276">
    <property type="component" value="Chromosome 5"/>
</dbReference>
<dbReference type="AlphaFoldDB" id="A0AAV7RV50"/>
<proteinExistence type="predicted"/>
<feature type="region of interest" description="Disordered" evidence="1">
    <location>
        <begin position="1"/>
        <end position="64"/>
    </location>
</feature>
<reference evidence="2" key="1">
    <citation type="journal article" date="2022" name="bioRxiv">
        <title>Sequencing and chromosome-scale assembly of the giantPleurodeles waltlgenome.</title>
        <authorList>
            <person name="Brown T."/>
            <person name="Elewa A."/>
            <person name="Iarovenko S."/>
            <person name="Subramanian E."/>
            <person name="Araus A.J."/>
            <person name="Petzold A."/>
            <person name="Susuki M."/>
            <person name="Suzuki K.-i.T."/>
            <person name="Hayashi T."/>
            <person name="Toyoda A."/>
            <person name="Oliveira C."/>
            <person name="Osipova E."/>
            <person name="Leigh N.D."/>
            <person name="Simon A."/>
            <person name="Yun M.H."/>
        </authorList>
    </citation>
    <scope>NUCLEOTIDE SEQUENCE</scope>
    <source>
        <strain evidence="2">20211129_DDA</strain>
        <tissue evidence="2">Liver</tissue>
    </source>
</reference>
<organism evidence="2 3">
    <name type="scientific">Pleurodeles waltl</name>
    <name type="common">Iberian ribbed newt</name>
    <dbReference type="NCBI Taxonomy" id="8319"/>
    <lineage>
        <taxon>Eukaryota</taxon>
        <taxon>Metazoa</taxon>
        <taxon>Chordata</taxon>
        <taxon>Craniata</taxon>
        <taxon>Vertebrata</taxon>
        <taxon>Euteleostomi</taxon>
        <taxon>Amphibia</taxon>
        <taxon>Batrachia</taxon>
        <taxon>Caudata</taxon>
        <taxon>Salamandroidea</taxon>
        <taxon>Salamandridae</taxon>
        <taxon>Pleurodelinae</taxon>
        <taxon>Pleurodeles</taxon>
    </lineage>
</organism>
<protein>
    <submittedName>
        <fullName evidence="2">Uncharacterized protein</fullName>
    </submittedName>
</protein>
<evidence type="ECO:0000256" key="1">
    <source>
        <dbReference type="SAM" id="MobiDB-lite"/>
    </source>
</evidence>
<accession>A0AAV7RV50</accession>
<name>A0AAV7RV50_PLEWA</name>
<sequence>MLRPGPGSAITSGKPEAYTGEDRLGCWGRADAAATRENQTRPRSQRQADHGPRGNQGSAHCMADWQPVLARGGELERARRWKMEARGN</sequence>
<evidence type="ECO:0000313" key="3">
    <source>
        <dbReference type="Proteomes" id="UP001066276"/>
    </source>
</evidence>